<feature type="compositionally biased region" description="Polar residues" evidence="2">
    <location>
        <begin position="860"/>
        <end position="869"/>
    </location>
</feature>
<feature type="compositionally biased region" description="Polar residues" evidence="2">
    <location>
        <begin position="1115"/>
        <end position="1128"/>
    </location>
</feature>
<feature type="compositionally biased region" description="Polar residues" evidence="2">
    <location>
        <begin position="952"/>
        <end position="965"/>
    </location>
</feature>
<feature type="region of interest" description="Disordered" evidence="2">
    <location>
        <begin position="857"/>
        <end position="991"/>
    </location>
</feature>
<reference evidence="3 4" key="1">
    <citation type="journal article" date="2008" name="Nature">
        <title>The Trichoplax genome and the nature of placozoans.</title>
        <authorList>
            <person name="Srivastava M."/>
            <person name="Begovic E."/>
            <person name="Chapman J."/>
            <person name="Putnam N.H."/>
            <person name="Hellsten U."/>
            <person name="Kawashima T."/>
            <person name="Kuo A."/>
            <person name="Mitros T."/>
            <person name="Salamov A."/>
            <person name="Carpenter M.L."/>
            <person name="Signorovitch A.Y."/>
            <person name="Moreno M.A."/>
            <person name="Kamm K."/>
            <person name="Grimwood J."/>
            <person name="Schmutz J."/>
            <person name="Shapiro H."/>
            <person name="Grigoriev I.V."/>
            <person name="Buss L.W."/>
            <person name="Schierwater B."/>
            <person name="Dellaporta S.L."/>
            <person name="Rokhsar D.S."/>
        </authorList>
    </citation>
    <scope>NUCLEOTIDE SEQUENCE [LARGE SCALE GENOMIC DNA]</scope>
    <source>
        <strain evidence="3 4">Grell-BS-1999</strain>
    </source>
</reference>
<dbReference type="InParanoid" id="B3RPE2"/>
<feature type="compositionally biased region" description="Acidic residues" evidence="2">
    <location>
        <begin position="975"/>
        <end position="985"/>
    </location>
</feature>
<keyword evidence="4" id="KW-1185">Reference proteome</keyword>
<evidence type="ECO:0000256" key="2">
    <source>
        <dbReference type="SAM" id="MobiDB-lite"/>
    </source>
</evidence>
<dbReference type="PhylomeDB" id="B3RPE2"/>
<proteinExistence type="predicted"/>
<accession>B3RPE2</accession>
<dbReference type="PANTHER" id="PTHR23052:SF1">
    <property type="entry name" value="AXONEMAL DYNEIN LIGHT CHAIN DOMAIN-CONTAINING PROTEIN 1"/>
    <property type="match status" value="1"/>
</dbReference>
<evidence type="ECO:0000313" key="3">
    <source>
        <dbReference type="EMBL" id="EDV27619.1"/>
    </source>
</evidence>
<sequence length="1128" mass="128415">MASTVQNNREELQTSRTPSPKVTTLPYINPANESIITQRNEDHSGRMSSSNIANDHIPQEVLANLIRLSTPPPNKDHVGISAKKKSKKLPSPRTPSNAWNFASTREKFKHLAEKPTCTCGAGSGLTFLYDKSNSPVKDTEVSIDDNERAEKSQELARTVLKNPNNETKLSVSREKIITSLADTEAKDSNDEEKNTTVAKTTHKIPDTLIPLEYHIIKAPAVAGLEFQDERPTSRQEVLQLKHTMELMLKKAGISDLDTSKSTGPTQIHNLLDVIEKEQTIYNICFHEVIRQVSVECVERGELLADIRQRYSGLFNRIPRQIMRRLIAELSRFKTSIGDLSKELAEVRNHDFRMSSEAKQAKAKLVSAMEESDKNVSLLTEYHQLYELQRRRLEVQVAQLSEEREIWSNCAYSLSLKVTESHQLNTARRLHLSEKAWVKFATHFTVLTSDRDSIELSQLQHKAHMWQEKIDRFVRSVNKKENNLCDQLNKTNSGIRRWLKEFDKCLYPEAGAQNATLPSNSFLQKFLNDVNLWEGIINAEIEKFTGDSILTAQEEIKHATKLVEAWTDLTIKLSGRHSTSTQSCIIEMKNINQEIGIFNARFIIRVAGENGVAKALIDMVNNMETWANRIYVHFNTDPLTETDWFRLYNSITDWEDKIKYIHEIIGTVRTEFDSEAMTPEKCQQAIQNLFLTLQNWTNSITHAVENDDTKIINQVTSVHMDMISWMVQLLLQVTPDMDDSPYMQHFRENGKKYKTADDVKAAAVSIIERLRSFTKDIISNSNDIVMETRQAKLDLHDETADDDYKDLQRMKRECDEWIEAAGLLVGEMLQIQGDSLKRLFSDKTTWAATPEELKIRPIEAVSSNQLATSKEGTEEQEDKTAQTDQPQLEKQDEGLKDSALSQEEVDTPPEEVQGENMEQNQEEKPPKIPESAETNREEEEKSQEAVKEDDTVNEVNNDVTDSIDSTNKIDEKPVEETQDQIEEDDTVKETKPQGEEIVVVADDENIRTRNLTALEQSIRRTGTPGQHSAISLPSSDTIEASNNLKALQPLNQHLLETELRAQEAEDRAIKAEFSLKEALNKIITLERQLQEQEQKQKHEPKSDSNKVGMSHRKVGASNTKSRSNPQKAI</sequence>
<gene>
    <name evidence="3" type="ORF">TRIADDRAFT_53503</name>
</gene>
<dbReference type="Proteomes" id="UP000009022">
    <property type="component" value="Unassembled WGS sequence"/>
</dbReference>
<evidence type="ECO:0008006" key="5">
    <source>
        <dbReference type="Google" id="ProtNLM"/>
    </source>
</evidence>
<protein>
    <recommendedName>
        <fullName evidence="5">Axonemal dynein light chain domain-containing protein 1</fullName>
    </recommendedName>
</protein>
<dbReference type="eggNOG" id="ENOG502QSV4">
    <property type="taxonomic scope" value="Eukaryota"/>
</dbReference>
<evidence type="ECO:0000256" key="1">
    <source>
        <dbReference type="ARBA" id="ARBA00023054"/>
    </source>
</evidence>
<dbReference type="OMA" id="KKECYEW"/>
<feature type="region of interest" description="Disordered" evidence="2">
    <location>
        <begin position="1088"/>
        <end position="1128"/>
    </location>
</feature>
<dbReference type="PANTHER" id="PTHR23052">
    <property type="entry name" value="AXONEMAL DYNEIN LIGHT CHAIN DOMAIN-CONTAINING PROTEIN 1"/>
    <property type="match status" value="1"/>
</dbReference>
<dbReference type="OrthoDB" id="1927454at2759"/>
<dbReference type="InterPro" id="IPR019347">
    <property type="entry name" value="Axonemal_dynein_light_chain"/>
</dbReference>
<dbReference type="InterPro" id="IPR052845">
    <property type="entry name" value="Axonemal_dynein_LC_domain"/>
</dbReference>
<feature type="region of interest" description="Disordered" evidence="2">
    <location>
        <begin position="1"/>
        <end position="26"/>
    </location>
</feature>
<dbReference type="GO" id="GO:0005737">
    <property type="term" value="C:cytoplasm"/>
    <property type="evidence" value="ECO:0000318"/>
    <property type="project" value="GO_Central"/>
</dbReference>
<dbReference type="CTD" id="6751224"/>
<keyword evidence="1" id="KW-0175">Coiled coil</keyword>
<dbReference type="GeneID" id="6751224"/>
<feature type="compositionally biased region" description="Basic and acidic residues" evidence="2">
    <location>
        <begin position="886"/>
        <end position="895"/>
    </location>
</feature>
<feature type="region of interest" description="Disordered" evidence="2">
    <location>
        <begin position="69"/>
        <end position="98"/>
    </location>
</feature>
<dbReference type="RefSeq" id="XP_002109453.1">
    <property type="nucleotide sequence ID" value="XM_002109417.1"/>
</dbReference>
<feature type="compositionally biased region" description="Basic and acidic residues" evidence="2">
    <location>
        <begin position="1088"/>
        <end position="1103"/>
    </location>
</feature>
<dbReference type="HOGENOM" id="CLU_006021_0_0_1"/>
<dbReference type="EMBL" id="DS985242">
    <property type="protein sequence ID" value="EDV27619.1"/>
    <property type="molecule type" value="Genomic_DNA"/>
</dbReference>
<dbReference type="AlphaFoldDB" id="B3RPE2"/>
<feature type="compositionally biased region" description="Basic and acidic residues" evidence="2">
    <location>
        <begin position="932"/>
        <end position="949"/>
    </location>
</feature>
<dbReference type="KEGG" id="tad:TRIADDRAFT_53503"/>
<dbReference type="Pfam" id="PF10211">
    <property type="entry name" value="Ax_dynein_light"/>
    <property type="match status" value="1"/>
</dbReference>
<evidence type="ECO:0000313" key="4">
    <source>
        <dbReference type="Proteomes" id="UP000009022"/>
    </source>
</evidence>
<name>B3RPE2_TRIAD</name>
<organism evidence="3 4">
    <name type="scientific">Trichoplax adhaerens</name>
    <name type="common">Trichoplax reptans</name>
    <dbReference type="NCBI Taxonomy" id="10228"/>
    <lineage>
        <taxon>Eukaryota</taxon>
        <taxon>Metazoa</taxon>
        <taxon>Placozoa</taxon>
        <taxon>Uniplacotomia</taxon>
        <taxon>Trichoplacea</taxon>
        <taxon>Trichoplacidae</taxon>
        <taxon>Trichoplax</taxon>
    </lineage>
</organism>
<feature type="compositionally biased region" description="Acidic residues" evidence="2">
    <location>
        <begin position="902"/>
        <end position="912"/>
    </location>
</feature>